<reference evidence="1 2" key="1">
    <citation type="journal article" date="2018" name="J. Allergy Clin. Immunol.">
        <title>High-quality assembly of Dermatophagoides pteronyssinus genome and transcriptome reveals a wide range of novel allergens.</title>
        <authorList>
            <person name="Liu X.Y."/>
            <person name="Yang K.Y."/>
            <person name="Wang M.Q."/>
            <person name="Kwok J.S."/>
            <person name="Zeng X."/>
            <person name="Yang Z."/>
            <person name="Xiao X.J."/>
            <person name="Lau C.P."/>
            <person name="Li Y."/>
            <person name="Huang Z.M."/>
            <person name="Ba J.G."/>
            <person name="Yim A.K."/>
            <person name="Ouyang C.Y."/>
            <person name="Ngai S.M."/>
            <person name="Chan T.F."/>
            <person name="Leung E.L."/>
            <person name="Liu L."/>
            <person name="Liu Z.G."/>
            <person name="Tsui S.K."/>
        </authorList>
    </citation>
    <scope>NUCLEOTIDE SEQUENCE [LARGE SCALE GENOMIC DNA]</scope>
    <source>
        <strain evidence="1">Derp</strain>
    </source>
</reference>
<name>A0ABQ8IV06_DERPT</name>
<dbReference type="Proteomes" id="UP000887458">
    <property type="component" value="Unassembled WGS sequence"/>
</dbReference>
<sequence length="103" mass="11383">MNLMYQVYLERQNSLMTIILLKLTNLENDNATRKAITSTVLPRPISSPKTIPSASSSDFSPSKAKPIVLSLDFGISSSFSEEESDSLTLFELLNLSQSSVNIR</sequence>
<protein>
    <submittedName>
        <fullName evidence="1">Uncharacterized protein</fullName>
    </submittedName>
</protein>
<keyword evidence="2" id="KW-1185">Reference proteome</keyword>
<organism evidence="1 2">
    <name type="scientific">Dermatophagoides pteronyssinus</name>
    <name type="common">European house dust mite</name>
    <dbReference type="NCBI Taxonomy" id="6956"/>
    <lineage>
        <taxon>Eukaryota</taxon>
        <taxon>Metazoa</taxon>
        <taxon>Ecdysozoa</taxon>
        <taxon>Arthropoda</taxon>
        <taxon>Chelicerata</taxon>
        <taxon>Arachnida</taxon>
        <taxon>Acari</taxon>
        <taxon>Acariformes</taxon>
        <taxon>Sarcoptiformes</taxon>
        <taxon>Astigmata</taxon>
        <taxon>Psoroptidia</taxon>
        <taxon>Analgoidea</taxon>
        <taxon>Pyroglyphidae</taxon>
        <taxon>Dermatophagoidinae</taxon>
        <taxon>Dermatophagoides</taxon>
    </lineage>
</organism>
<accession>A0ABQ8IV06</accession>
<evidence type="ECO:0000313" key="2">
    <source>
        <dbReference type="Proteomes" id="UP000887458"/>
    </source>
</evidence>
<gene>
    <name evidence="1" type="ORF">DERP_014361</name>
</gene>
<dbReference type="EMBL" id="NJHN03000113">
    <property type="protein sequence ID" value="KAH9414142.1"/>
    <property type="molecule type" value="Genomic_DNA"/>
</dbReference>
<evidence type="ECO:0000313" key="1">
    <source>
        <dbReference type="EMBL" id="KAH9414142.1"/>
    </source>
</evidence>
<comment type="caution">
    <text evidence="1">The sequence shown here is derived from an EMBL/GenBank/DDBJ whole genome shotgun (WGS) entry which is preliminary data.</text>
</comment>
<reference evidence="1 2" key="2">
    <citation type="journal article" date="2022" name="Mol. Biol. Evol.">
        <title>Comparative Genomics Reveals Insights into the Divergent Evolution of Astigmatic Mites and Household Pest Adaptations.</title>
        <authorList>
            <person name="Xiong Q."/>
            <person name="Wan A.T."/>
            <person name="Liu X."/>
            <person name="Fung C.S."/>
            <person name="Xiao X."/>
            <person name="Malainual N."/>
            <person name="Hou J."/>
            <person name="Wang L."/>
            <person name="Wang M."/>
            <person name="Yang K.Y."/>
            <person name="Cui Y."/>
            <person name="Leung E.L."/>
            <person name="Nong W."/>
            <person name="Shin S.K."/>
            <person name="Au S.W."/>
            <person name="Jeong K.Y."/>
            <person name="Chew F.T."/>
            <person name="Hui J.H."/>
            <person name="Leung T.F."/>
            <person name="Tungtrongchitr A."/>
            <person name="Zhong N."/>
            <person name="Liu Z."/>
            <person name="Tsui S.K."/>
        </authorList>
    </citation>
    <scope>NUCLEOTIDE SEQUENCE [LARGE SCALE GENOMIC DNA]</scope>
    <source>
        <strain evidence="1">Derp</strain>
    </source>
</reference>
<proteinExistence type="predicted"/>